<name>A0A553I2R9_9PEZI</name>
<organism evidence="2 3">
    <name type="scientific">Xylaria flabelliformis</name>
    <dbReference type="NCBI Taxonomy" id="2512241"/>
    <lineage>
        <taxon>Eukaryota</taxon>
        <taxon>Fungi</taxon>
        <taxon>Dikarya</taxon>
        <taxon>Ascomycota</taxon>
        <taxon>Pezizomycotina</taxon>
        <taxon>Sordariomycetes</taxon>
        <taxon>Xylariomycetidae</taxon>
        <taxon>Xylariales</taxon>
        <taxon>Xylariaceae</taxon>
        <taxon>Xylaria</taxon>
    </lineage>
</organism>
<dbReference type="Proteomes" id="UP000319160">
    <property type="component" value="Unassembled WGS sequence"/>
</dbReference>
<evidence type="ECO:0000256" key="1">
    <source>
        <dbReference type="SAM" id="MobiDB-lite"/>
    </source>
</evidence>
<keyword evidence="3" id="KW-1185">Reference proteome</keyword>
<dbReference type="EMBL" id="VFLP01000022">
    <property type="protein sequence ID" value="TRX94496.1"/>
    <property type="molecule type" value="Genomic_DNA"/>
</dbReference>
<feature type="region of interest" description="Disordered" evidence="1">
    <location>
        <begin position="1"/>
        <end position="62"/>
    </location>
</feature>
<evidence type="ECO:0000313" key="2">
    <source>
        <dbReference type="EMBL" id="TRX94496.1"/>
    </source>
</evidence>
<protein>
    <submittedName>
        <fullName evidence="2">Uncharacterized protein</fullName>
    </submittedName>
</protein>
<sequence>MSANRSASPYRFSYDDKSEARRQDSFSSSESTLKDKNSSTTAHHSSWFNRSRSSSDGAHKANSQHVNLYTHCGRHTDQYLFGGHSISDSVKGLLRKKD</sequence>
<feature type="compositionally biased region" description="Basic and acidic residues" evidence="1">
    <location>
        <begin position="13"/>
        <end position="24"/>
    </location>
</feature>
<comment type="caution">
    <text evidence="2">The sequence shown here is derived from an EMBL/GenBank/DDBJ whole genome shotgun (WGS) entry which is preliminary data.</text>
</comment>
<reference evidence="3" key="1">
    <citation type="submission" date="2019-06" db="EMBL/GenBank/DDBJ databases">
        <title>Draft genome sequence of the griseofulvin-producing fungus Xylaria cubensis strain G536.</title>
        <authorList>
            <person name="Mead M.E."/>
            <person name="Raja H.A."/>
            <person name="Steenwyk J.L."/>
            <person name="Knowles S.L."/>
            <person name="Oberlies N.H."/>
            <person name="Rokas A."/>
        </authorList>
    </citation>
    <scope>NUCLEOTIDE SEQUENCE [LARGE SCALE GENOMIC DNA]</scope>
    <source>
        <strain evidence="3">G536</strain>
    </source>
</reference>
<dbReference type="OrthoDB" id="5089392at2759"/>
<evidence type="ECO:0000313" key="3">
    <source>
        <dbReference type="Proteomes" id="UP000319160"/>
    </source>
</evidence>
<gene>
    <name evidence="2" type="ORF">FHL15_004651</name>
</gene>
<feature type="compositionally biased region" description="Low complexity" evidence="1">
    <location>
        <begin position="45"/>
        <end position="55"/>
    </location>
</feature>
<proteinExistence type="predicted"/>
<dbReference type="AlphaFoldDB" id="A0A553I2R9"/>
<accession>A0A553I2R9</accession>